<dbReference type="OrthoDB" id="9767366at2"/>
<dbReference type="Gene3D" id="3.20.20.140">
    <property type="entry name" value="Metal-dependent hydrolases"/>
    <property type="match status" value="1"/>
</dbReference>
<evidence type="ECO:0000259" key="1">
    <source>
        <dbReference type="Pfam" id="PF07969"/>
    </source>
</evidence>
<dbReference type="Pfam" id="PF07969">
    <property type="entry name" value="Amidohydro_3"/>
    <property type="match status" value="1"/>
</dbReference>
<dbReference type="RefSeq" id="WP_101175945.1">
    <property type="nucleotide sequence ID" value="NZ_PISE01000011.1"/>
</dbReference>
<organism evidence="2 3">
    <name type="scientific">Niallia nealsonii</name>
    <dbReference type="NCBI Taxonomy" id="115979"/>
    <lineage>
        <taxon>Bacteria</taxon>
        <taxon>Bacillati</taxon>
        <taxon>Bacillota</taxon>
        <taxon>Bacilli</taxon>
        <taxon>Bacillales</taxon>
        <taxon>Bacillaceae</taxon>
        <taxon>Niallia</taxon>
    </lineage>
</organism>
<dbReference type="GO" id="GO:0016810">
    <property type="term" value="F:hydrolase activity, acting on carbon-nitrogen (but not peptide) bonds"/>
    <property type="evidence" value="ECO:0007669"/>
    <property type="project" value="InterPro"/>
</dbReference>
<dbReference type="Gene3D" id="2.30.40.10">
    <property type="entry name" value="Urease, subunit C, domain 1"/>
    <property type="match status" value="1"/>
</dbReference>
<sequence length="532" mass="60044">MSEGAEWIYYNGEIISMDEKNAIYEAIAIKEEKIVALGKFAELKKWSDSNTIFVDLEGKTVLPGLIDAHQHLFHSGFNLFYIHCSHPSIKEMVEAMNIKAKELQPDEWIIGWGYDEAKLQEGRHPETTDFKDITNPIYISRYCEHTAVVNQTVLHLMKLTKETKAKNGEIVRNSSGEAIGILKEEAMNLAKKVMPAYTKEQMKKAIKLAINKNLSNGITSVHDAGLGFFSDSFEQEYTVLKEMAENKELSIRIYGMVLEKFFQKAIKKQQEEHSYFRIGAMKLFADGTISGKTAAVSIDYNETDHSGMLLYTEAELTEKVMVAHKLGCQIAIHAIGDRAVEQVIKAYDKALQTYPRSNHRHRIEHSMITNKALLRKMKVLEIIPILQPTLVYQAGDVYQENLDSTLVSQVFAAKKMMDHQLSPAGSSDAPITPFSPFFAMYAAMSRRTQRGKVLAPENKITLDEALKMYTINAARASFDEANKGTLEVGKLGDMTIVPPGFMQFEENEIKDTKVVMTIIGGEIMYRRGQENE</sequence>
<dbReference type="Gene3D" id="3.10.310.70">
    <property type="match status" value="1"/>
</dbReference>
<dbReference type="InterPro" id="IPR013108">
    <property type="entry name" value="Amidohydro_3"/>
</dbReference>
<feature type="domain" description="Amidohydrolase 3" evidence="1">
    <location>
        <begin position="54"/>
        <end position="525"/>
    </location>
</feature>
<dbReference type="EMBL" id="PISE01000011">
    <property type="protein sequence ID" value="PKG24604.1"/>
    <property type="molecule type" value="Genomic_DNA"/>
</dbReference>
<name>A0A2N0Z536_9BACI</name>
<dbReference type="SUPFAM" id="SSF51338">
    <property type="entry name" value="Composite domain of metallo-dependent hydrolases"/>
    <property type="match status" value="1"/>
</dbReference>
<dbReference type="PANTHER" id="PTHR22642">
    <property type="entry name" value="IMIDAZOLONEPROPIONASE"/>
    <property type="match status" value="1"/>
</dbReference>
<proteinExistence type="predicted"/>
<evidence type="ECO:0000313" key="3">
    <source>
        <dbReference type="Proteomes" id="UP000233375"/>
    </source>
</evidence>
<dbReference type="InterPro" id="IPR032466">
    <property type="entry name" value="Metal_Hydrolase"/>
</dbReference>
<comment type="caution">
    <text evidence="2">The sequence shown here is derived from an EMBL/GenBank/DDBJ whole genome shotgun (WGS) entry which is preliminary data.</text>
</comment>
<dbReference type="InterPro" id="IPR033932">
    <property type="entry name" value="YtcJ-like"/>
</dbReference>
<accession>A0A2N0Z536</accession>
<dbReference type="Proteomes" id="UP000233375">
    <property type="component" value="Unassembled WGS sequence"/>
</dbReference>
<dbReference type="AlphaFoldDB" id="A0A2N0Z536"/>
<reference evidence="2 3" key="1">
    <citation type="journal article" date="2003" name="Int. J. Syst. Evol. Microbiol.">
        <title>Bacillus nealsonii sp. nov., isolated from a spacecraft-assembly facility, whose spores are gamma-radiation resistant.</title>
        <authorList>
            <person name="Venkateswaran K."/>
            <person name="Kempf M."/>
            <person name="Chen F."/>
            <person name="Satomi M."/>
            <person name="Nicholson W."/>
            <person name="Kern R."/>
        </authorList>
    </citation>
    <scope>NUCLEOTIDE SEQUENCE [LARGE SCALE GENOMIC DNA]</scope>
    <source>
        <strain evidence="2 3">FO-92</strain>
    </source>
</reference>
<dbReference type="PANTHER" id="PTHR22642:SF2">
    <property type="entry name" value="PROTEIN LONG AFTER FAR-RED 3"/>
    <property type="match status" value="1"/>
</dbReference>
<protein>
    <recommendedName>
        <fullName evidence="1">Amidohydrolase 3 domain-containing protein</fullName>
    </recommendedName>
</protein>
<evidence type="ECO:0000313" key="2">
    <source>
        <dbReference type="EMBL" id="PKG24604.1"/>
    </source>
</evidence>
<gene>
    <name evidence="2" type="ORF">CWS01_04900</name>
</gene>
<dbReference type="InterPro" id="IPR011059">
    <property type="entry name" value="Metal-dep_hydrolase_composite"/>
</dbReference>
<keyword evidence="3" id="KW-1185">Reference proteome</keyword>
<dbReference type="SUPFAM" id="SSF51556">
    <property type="entry name" value="Metallo-dependent hydrolases"/>
    <property type="match status" value="1"/>
</dbReference>
<dbReference type="CDD" id="cd01300">
    <property type="entry name" value="YtcJ_like"/>
    <property type="match status" value="1"/>
</dbReference>